<keyword evidence="1" id="KW-0472">Membrane</keyword>
<comment type="caution">
    <text evidence="4">The sequence shown here is derived from an EMBL/GenBank/DDBJ whole genome shotgun (WGS) entry which is preliminary data.</text>
</comment>
<organism evidence="4 5">
    <name type="scientific">Shiella aurantiaca</name>
    <dbReference type="NCBI Taxonomy" id="3058365"/>
    <lineage>
        <taxon>Bacteria</taxon>
        <taxon>Pseudomonadati</taxon>
        <taxon>Bacteroidota</taxon>
        <taxon>Cytophagia</taxon>
        <taxon>Cytophagales</taxon>
        <taxon>Shiellaceae</taxon>
        <taxon>Shiella</taxon>
    </lineage>
</organism>
<dbReference type="InterPro" id="IPR050640">
    <property type="entry name" value="Bact_2-comp_sensor_kinase"/>
</dbReference>
<dbReference type="InterPro" id="IPR015943">
    <property type="entry name" value="WD40/YVTN_repeat-like_dom_sf"/>
</dbReference>
<proteinExistence type="predicted"/>
<dbReference type="PANTHER" id="PTHR34220">
    <property type="entry name" value="SENSOR HISTIDINE KINASE YPDA"/>
    <property type="match status" value="1"/>
</dbReference>
<dbReference type="SUPFAM" id="SSF55874">
    <property type="entry name" value="ATPase domain of HSP90 chaperone/DNA topoisomerase II/histidine kinase"/>
    <property type="match status" value="1"/>
</dbReference>
<name>A0ABT8F5B6_9BACT</name>
<dbReference type="Gene3D" id="2.130.10.10">
    <property type="entry name" value="YVTN repeat-like/Quinoprotein amine dehydrogenase"/>
    <property type="match status" value="1"/>
</dbReference>
<dbReference type="InterPro" id="IPR013783">
    <property type="entry name" value="Ig-like_fold"/>
</dbReference>
<dbReference type="Pfam" id="PF07494">
    <property type="entry name" value="Reg_prop"/>
    <property type="match status" value="1"/>
</dbReference>
<dbReference type="GO" id="GO:0016301">
    <property type="term" value="F:kinase activity"/>
    <property type="evidence" value="ECO:0007669"/>
    <property type="project" value="UniProtKB-KW"/>
</dbReference>
<keyword evidence="5" id="KW-1185">Reference proteome</keyword>
<feature type="transmembrane region" description="Helical" evidence="1">
    <location>
        <begin position="704"/>
        <end position="726"/>
    </location>
</feature>
<dbReference type="Proteomes" id="UP001168552">
    <property type="component" value="Unassembled WGS sequence"/>
</dbReference>
<feature type="chain" id="PRO_5046430882" evidence="2">
    <location>
        <begin position="22"/>
        <end position="961"/>
    </location>
</feature>
<dbReference type="InterPro" id="IPR011110">
    <property type="entry name" value="Reg_prop"/>
</dbReference>
<dbReference type="InterPro" id="IPR010559">
    <property type="entry name" value="Sig_transdc_His_kin_internal"/>
</dbReference>
<evidence type="ECO:0000259" key="3">
    <source>
        <dbReference type="Pfam" id="PF06580"/>
    </source>
</evidence>
<feature type="domain" description="Signal transduction histidine kinase internal region" evidence="3">
    <location>
        <begin position="755"/>
        <end position="833"/>
    </location>
</feature>
<dbReference type="Gene3D" id="3.30.565.10">
    <property type="entry name" value="Histidine kinase-like ATPase, C-terminal domain"/>
    <property type="match status" value="1"/>
</dbReference>
<keyword evidence="4" id="KW-0808">Transferase</keyword>
<evidence type="ECO:0000313" key="5">
    <source>
        <dbReference type="Proteomes" id="UP001168552"/>
    </source>
</evidence>
<accession>A0ABT8F5B6</accession>
<protein>
    <submittedName>
        <fullName evidence="4">Histidine kinase</fullName>
    </submittedName>
</protein>
<evidence type="ECO:0000256" key="2">
    <source>
        <dbReference type="SAM" id="SignalP"/>
    </source>
</evidence>
<dbReference type="EMBL" id="JAUHJS010000004">
    <property type="protein sequence ID" value="MDN4165645.1"/>
    <property type="molecule type" value="Genomic_DNA"/>
</dbReference>
<keyword evidence="2" id="KW-0732">Signal</keyword>
<dbReference type="Pfam" id="PF06580">
    <property type="entry name" value="His_kinase"/>
    <property type="match status" value="1"/>
</dbReference>
<reference evidence="4" key="1">
    <citation type="submission" date="2023-06" db="EMBL/GenBank/DDBJ databases">
        <title>Cytophagales bacterium Strain LB-30, isolated from soil.</title>
        <authorList>
            <person name="Liu B."/>
        </authorList>
    </citation>
    <scope>NUCLEOTIDE SEQUENCE</scope>
    <source>
        <strain evidence="4">LB-30</strain>
    </source>
</reference>
<dbReference type="PANTHER" id="PTHR34220:SF7">
    <property type="entry name" value="SENSOR HISTIDINE KINASE YPDA"/>
    <property type="match status" value="1"/>
</dbReference>
<feature type="signal peptide" evidence="2">
    <location>
        <begin position="1"/>
        <end position="21"/>
    </location>
</feature>
<evidence type="ECO:0000256" key="1">
    <source>
        <dbReference type="SAM" id="Phobius"/>
    </source>
</evidence>
<sequence length="961" mass="110739">MKLSTCLLVVCICLVSPWVSAQQPYAISINQSVGLPTNSVYNLLQDSKGYIWIAHNEGLSRYDGFEFKTFESVLQTSKAGSSLKEDSYGRIWYENFDGFVYYAEQDTLKMLTKSKPIGYYPMGITQKHVFLVKQDGLEVFDAQSLAFQRSMPIDVDGLSHTLSDASSFYLINDTILYQIDSTLHIKAFELPSILDNSEKHLYFLNNQVVIVQKSNRNKNVYALKEDSIELLFEANGISFIQGAHYIDSSYWLLSPQGAFQFENGRQSIHFSEKNLSFLLKDYQGNYWFSTVDEGIILVPNIHNQIKNLDGEAPYRIVPAGEGYLISTKNGQIIHLSKDLKQTTLLHKDKFSEGIHYLYLDSANQNQFYVSKDFGLIPRGDYRKRITQELALKEMYRIDEKYYAFAATGPSGLFISPTADSNSPSLWDSIFQTNRVDKRNYASLLSQSRGKSVVYLPDREEIYFASNLGLFKTGLRNSKELKYENNSLFLSKLTVYKDILYGLSTKGNLFSIENESVRKINADYDIPEGDIIKIRQFGKWLFVMSKKSLELIDVSQAQVKPIPIDVDVKIQEINDILLDNDQLLLLTNEGIIRLEFSIHKEHAEVPKFYINSLKVNNQKKDFYKPQTLDFDQNNVEINYSLLQYYAGVPSKVFYQMNAEDWQPISSETRTLSFPALAPGKYSLRFRVDNTPVEPLEISFEIKPPFWMTLWFLAICIIILFAFAYWYYRWQTGVLIKQNQLLKEKIVLEQTLSKSMLTSIKSQMNPHFFYNALNTIQAYIFSNDKRNASNYLAKFSKLTRMILEMSEKETIYLQEEVMALNLYLELEKMRFSDDFNYSITLEESIDTDMVKIPSMLIQPYVENAVKHGLLHKKGEKHVKIAFHKQGEVLKVIVSDNGIGRKRSEELNKIKQDKYQSFSSTANEKRLELLNRGKTNSMSAQIIDEYDPYGQALGTRVELIIPIS</sequence>
<dbReference type="Gene3D" id="2.60.40.10">
    <property type="entry name" value="Immunoglobulins"/>
    <property type="match status" value="1"/>
</dbReference>
<keyword evidence="1" id="KW-1133">Transmembrane helix</keyword>
<dbReference type="InterPro" id="IPR036890">
    <property type="entry name" value="HATPase_C_sf"/>
</dbReference>
<gene>
    <name evidence="4" type="ORF">QWY31_09035</name>
</gene>
<keyword evidence="4" id="KW-0418">Kinase</keyword>
<dbReference type="RefSeq" id="WP_320004175.1">
    <property type="nucleotide sequence ID" value="NZ_JAUHJS010000004.1"/>
</dbReference>
<evidence type="ECO:0000313" key="4">
    <source>
        <dbReference type="EMBL" id="MDN4165645.1"/>
    </source>
</evidence>
<keyword evidence="1" id="KW-0812">Transmembrane</keyword>